<organism evidence="1 2">
    <name type="scientific">Xenorhabdus bovienii str. kraussei Becker Underwood</name>
    <dbReference type="NCBI Taxonomy" id="1398204"/>
    <lineage>
        <taxon>Bacteria</taxon>
        <taxon>Pseudomonadati</taxon>
        <taxon>Pseudomonadota</taxon>
        <taxon>Gammaproteobacteria</taxon>
        <taxon>Enterobacterales</taxon>
        <taxon>Morganellaceae</taxon>
        <taxon>Xenorhabdus</taxon>
    </lineage>
</organism>
<sequence>MVAHSFVLTGKSQKTHIITPMVSQST</sequence>
<reference evidence="1" key="1">
    <citation type="submission" date="2013-07" db="EMBL/GenBank/DDBJ databases">
        <title>Sub-species coevolution in mutualistic symbiosis.</title>
        <authorList>
            <person name="Murfin K."/>
            <person name="Klassen J."/>
            <person name="Lee M."/>
            <person name="Forst S."/>
            <person name="Stock P."/>
            <person name="Goodrich-Blair H."/>
        </authorList>
    </citation>
    <scope>NUCLEOTIDE SEQUENCE [LARGE SCALE GENOMIC DNA]</scope>
    <source>
        <strain evidence="1">Kraussei Becker Underwood</strain>
    </source>
</reference>
<comment type="caution">
    <text evidence="1">The sequence shown here is derived from an EMBL/GenBank/DDBJ whole genome shotgun (WGS) entry which is preliminary data.</text>
</comment>
<name>A0A077PW73_XENBV</name>
<protein>
    <submittedName>
        <fullName evidence="1">Uncharacterized protein</fullName>
    </submittedName>
</protein>
<dbReference type="HOGENOM" id="CLU_3417174_0_0_6"/>
<evidence type="ECO:0000313" key="2">
    <source>
        <dbReference type="Proteomes" id="UP000028493"/>
    </source>
</evidence>
<dbReference type="AlphaFoldDB" id="A0A077PW73"/>
<dbReference type="Proteomes" id="UP000028493">
    <property type="component" value="Unassembled WGS sequence"/>
</dbReference>
<gene>
    <name evidence="1" type="ORF">XBKB1_3390002</name>
</gene>
<accession>A0A077PW73</accession>
<dbReference type="EMBL" id="CBSZ010000267">
    <property type="protein sequence ID" value="CDH24967.1"/>
    <property type="molecule type" value="Genomic_DNA"/>
</dbReference>
<evidence type="ECO:0000313" key="1">
    <source>
        <dbReference type="EMBL" id="CDH24967.1"/>
    </source>
</evidence>
<proteinExistence type="predicted"/>